<dbReference type="Proteomes" id="UP001336020">
    <property type="component" value="Unassembled WGS sequence"/>
</dbReference>
<feature type="domain" description="YlxR" evidence="2">
    <location>
        <begin position="18"/>
        <end position="85"/>
    </location>
</feature>
<dbReference type="PANTHER" id="PTHR34215">
    <property type="entry name" value="BLL0784 PROTEIN"/>
    <property type="match status" value="1"/>
</dbReference>
<dbReference type="PANTHER" id="PTHR34215:SF1">
    <property type="entry name" value="YLXR DOMAIN-CONTAINING PROTEIN"/>
    <property type="match status" value="1"/>
</dbReference>
<evidence type="ECO:0000259" key="2">
    <source>
        <dbReference type="Pfam" id="PF04296"/>
    </source>
</evidence>
<keyword evidence="4" id="KW-1185">Reference proteome</keyword>
<comment type="caution">
    <text evidence="3">The sequence shown here is derived from an EMBL/GenBank/DDBJ whole genome shotgun (WGS) entry which is preliminary data.</text>
</comment>
<dbReference type="EMBL" id="JAUTXY010000001">
    <property type="protein sequence ID" value="MEE2056436.1"/>
    <property type="molecule type" value="Genomic_DNA"/>
</dbReference>
<name>A0ABU7L4H4_9NOCA</name>
<dbReference type="Pfam" id="PF04296">
    <property type="entry name" value="YlxR"/>
    <property type="match status" value="1"/>
</dbReference>
<dbReference type="CDD" id="cd00279">
    <property type="entry name" value="YlxR"/>
    <property type="match status" value="1"/>
</dbReference>
<evidence type="ECO:0000256" key="1">
    <source>
        <dbReference type="SAM" id="MobiDB-lite"/>
    </source>
</evidence>
<accession>A0ABU7L4H4</accession>
<evidence type="ECO:0000313" key="4">
    <source>
        <dbReference type="Proteomes" id="UP001336020"/>
    </source>
</evidence>
<gene>
    <name evidence="3" type="ORF">Q7514_02700</name>
</gene>
<evidence type="ECO:0000313" key="3">
    <source>
        <dbReference type="EMBL" id="MEE2056436.1"/>
    </source>
</evidence>
<feature type="region of interest" description="Disordered" evidence="1">
    <location>
        <begin position="97"/>
        <end position="127"/>
    </location>
</feature>
<dbReference type="SUPFAM" id="SSF64376">
    <property type="entry name" value="YlxR-like"/>
    <property type="match status" value="1"/>
</dbReference>
<dbReference type="InterPro" id="IPR037465">
    <property type="entry name" value="YlxR"/>
</dbReference>
<dbReference type="Gene3D" id="3.30.1230.10">
    <property type="entry name" value="YlxR-like"/>
    <property type="match status" value="1"/>
</dbReference>
<protein>
    <submittedName>
        <fullName evidence="3">YlxR family protein</fullName>
    </submittedName>
</protein>
<reference evidence="3 4" key="1">
    <citation type="submission" date="2023-07" db="EMBL/GenBank/DDBJ databases">
        <authorList>
            <person name="Girao M."/>
            <person name="Carvalho M.F."/>
        </authorList>
    </citation>
    <scope>NUCLEOTIDE SEQUENCE [LARGE SCALE GENOMIC DNA]</scope>
    <source>
        <strain evidence="3 4">YIM65754</strain>
    </source>
</reference>
<sequence>MVQHDLPSVGPERTGPVRTCVGCRQRTLAAELLRIVARGSEPEGFVVVPDLRRRLPGRGAWMHPTAECLNLAVRRRALGRALKVSGGPDISALDQLVGSMAERSHSDPDDGTPTVTSNSEKNRHEHS</sequence>
<dbReference type="InterPro" id="IPR007393">
    <property type="entry name" value="YlxR_dom"/>
</dbReference>
<dbReference type="InterPro" id="IPR035931">
    <property type="entry name" value="YlxR-like_sf"/>
</dbReference>
<organism evidence="3 4">
    <name type="scientific">Rhodococcus artemisiae</name>
    <dbReference type="NCBI Taxonomy" id="714159"/>
    <lineage>
        <taxon>Bacteria</taxon>
        <taxon>Bacillati</taxon>
        <taxon>Actinomycetota</taxon>
        <taxon>Actinomycetes</taxon>
        <taxon>Mycobacteriales</taxon>
        <taxon>Nocardiaceae</taxon>
        <taxon>Rhodococcus</taxon>
    </lineage>
</organism>
<proteinExistence type="predicted"/>